<organism evidence="2 3">
    <name type="scientific">Aspergillus leporis</name>
    <dbReference type="NCBI Taxonomy" id="41062"/>
    <lineage>
        <taxon>Eukaryota</taxon>
        <taxon>Fungi</taxon>
        <taxon>Dikarya</taxon>
        <taxon>Ascomycota</taxon>
        <taxon>Pezizomycotina</taxon>
        <taxon>Eurotiomycetes</taxon>
        <taxon>Eurotiomycetidae</taxon>
        <taxon>Eurotiales</taxon>
        <taxon>Aspergillaceae</taxon>
        <taxon>Aspergillus</taxon>
        <taxon>Aspergillus subgen. Circumdati</taxon>
    </lineage>
</organism>
<dbReference type="EMBL" id="ML732251">
    <property type="protein sequence ID" value="KAB8072265.1"/>
    <property type="molecule type" value="Genomic_DNA"/>
</dbReference>
<keyword evidence="3" id="KW-1185">Reference proteome</keyword>
<evidence type="ECO:0000259" key="1">
    <source>
        <dbReference type="Pfam" id="PF02171"/>
    </source>
</evidence>
<protein>
    <recommendedName>
        <fullName evidence="1">Piwi domain-containing protein</fullName>
    </recommendedName>
</protein>
<dbReference type="SUPFAM" id="SSF53098">
    <property type="entry name" value="Ribonuclease H-like"/>
    <property type="match status" value="1"/>
</dbReference>
<dbReference type="Proteomes" id="UP000326565">
    <property type="component" value="Unassembled WGS sequence"/>
</dbReference>
<dbReference type="InterPro" id="IPR012337">
    <property type="entry name" value="RNaseH-like_sf"/>
</dbReference>
<proteinExistence type="predicted"/>
<evidence type="ECO:0000313" key="3">
    <source>
        <dbReference type="Proteomes" id="UP000326565"/>
    </source>
</evidence>
<reference evidence="2 3" key="1">
    <citation type="submission" date="2019-04" db="EMBL/GenBank/DDBJ databases">
        <title>Friends and foes A comparative genomics study of 23 Aspergillus species from section Flavi.</title>
        <authorList>
            <consortium name="DOE Joint Genome Institute"/>
            <person name="Kjaerbolling I."/>
            <person name="Vesth T."/>
            <person name="Frisvad J.C."/>
            <person name="Nybo J.L."/>
            <person name="Theobald S."/>
            <person name="Kildgaard S."/>
            <person name="Isbrandt T."/>
            <person name="Kuo A."/>
            <person name="Sato A."/>
            <person name="Lyhne E.K."/>
            <person name="Kogle M.E."/>
            <person name="Wiebenga A."/>
            <person name="Kun R.S."/>
            <person name="Lubbers R.J."/>
            <person name="Makela M.R."/>
            <person name="Barry K."/>
            <person name="Chovatia M."/>
            <person name="Clum A."/>
            <person name="Daum C."/>
            <person name="Haridas S."/>
            <person name="He G."/>
            <person name="LaButti K."/>
            <person name="Lipzen A."/>
            <person name="Mondo S."/>
            <person name="Riley R."/>
            <person name="Salamov A."/>
            <person name="Simmons B.A."/>
            <person name="Magnuson J.K."/>
            <person name="Henrissat B."/>
            <person name="Mortensen U.H."/>
            <person name="Larsen T.O."/>
            <person name="Devries R.P."/>
            <person name="Grigoriev I.V."/>
            <person name="Machida M."/>
            <person name="Baker S.E."/>
            <person name="Andersen M.R."/>
        </authorList>
    </citation>
    <scope>NUCLEOTIDE SEQUENCE [LARGE SCALE GENOMIC DNA]</scope>
    <source>
        <strain evidence="2 3">CBS 151.66</strain>
    </source>
</reference>
<accession>A0A5N5WX22</accession>
<dbReference type="InterPro" id="IPR003165">
    <property type="entry name" value="Piwi"/>
</dbReference>
<dbReference type="Gene3D" id="3.40.50.2300">
    <property type="match status" value="1"/>
</dbReference>
<evidence type="ECO:0000313" key="2">
    <source>
        <dbReference type="EMBL" id="KAB8072265.1"/>
    </source>
</evidence>
<dbReference type="PANTHER" id="PTHR22891">
    <property type="entry name" value="EUKARYOTIC TRANSLATION INITIATION FACTOR 2C"/>
    <property type="match status" value="1"/>
</dbReference>
<gene>
    <name evidence="2" type="ORF">BDV29DRAFT_158687</name>
</gene>
<dbReference type="OrthoDB" id="10252740at2759"/>
<dbReference type="GO" id="GO:0003676">
    <property type="term" value="F:nucleic acid binding"/>
    <property type="evidence" value="ECO:0007669"/>
    <property type="project" value="InterPro"/>
</dbReference>
<feature type="domain" description="Piwi" evidence="1">
    <location>
        <begin position="65"/>
        <end position="140"/>
    </location>
</feature>
<dbReference type="Pfam" id="PF02171">
    <property type="entry name" value="Piwi"/>
    <property type="match status" value="1"/>
</dbReference>
<dbReference type="AlphaFoldDB" id="A0A5N5WX22"/>
<name>A0A5N5WX22_9EURO</name>
<sequence length="153" mass="16797">MTVSEPSNLLAPGICAMLSLVFQANGYAGGHISLFPPKGKVEVYDDDTTALANTLRDAAKCLDLLYIILPAKDHPLYPQIKRLCDVQYGLQTICNVGSKLVARSTQTEDQYARSLDQYLRNVALKFNLKLGATNQTVENLRSSIIQRGQDHGS</sequence>